<dbReference type="GO" id="GO:0008967">
    <property type="term" value="F:phosphoglycolate phosphatase activity"/>
    <property type="evidence" value="ECO:0007669"/>
    <property type="project" value="UniProtKB-UniRule"/>
</dbReference>
<dbReference type="InterPro" id="IPR006439">
    <property type="entry name" value="HAD-SF_hydro_IA"/>
</dbReference>
<dbReference type="AlphaFoldDB" id="A0A4Z0FAH7"/>
<feature type="binding site" evidence="10">
    <location>
        <position position="174"/>
    </location>
    <ligand>
        <name>Mg(2+)</name>
        <dbReference type="ChEBI" id="CHEBI:18420"/>
    </ligand>
</feature>
<dbReference type="InterPro" id="IPR023198">
    <property type="entry name" value="PGP-like_dom2"/>
</dbReference>
<feature type="binding site" evidence="10">
    <location>
        <position position="11"/>
    </location>
    <ligand>
        <name>Mg(2+)</name>
        <dbReference type="ChEBI" id="CHEBI:18420"/>
    </ligand>
</feature>
<comment type="pathway">
    <text evidence="3 10">Organic acid metabolism; glycolate biosynthesis; glycolate from 2-phosphoglycolate: step 1/1.</text>
</comment>
<dbReference type="NCBIfam" id="TIGR01662">
    <property type="entry name" value="HAD-SF-IIIA"/>
    <property type="match status" value="1"/>
</dbReference>
<dbReference type="NCBIfam" id="TIGR01449">
    <property type="entry name" value="PGP_bact"/>
    <property type="match status" value="1"/>
</dbReference>
<dbReference type="Pfam" id="PF13419">
    <property type="entry name" value="HAD_2"/>
    <property type="match status" value="1"/>
</dbReference>
<dbReference type="SFLD" id="SFLDS00003">
    <property type="entry name" value="Haloacid_Dehalogenase"/>
    <property type="match status" value="1"/>
</dbReference>
<evidence type="ECO:0000256" key="5">
    <source>
        <dbReference type="ARBA" id="ARBA00013078"/>
    </source>
</evidence>
<dbReference type="RefSeq" id="WP_135280869.1">
    <property type="nucleotide sequence ID" value="NZ_SRIO01000003.1"/>
</dbReference>
<dbReference type="GO" id="GO:0046295">
    <property type="term" value="P:glycolate biosynthetic process"/>
    <property type="evidence" value="ECO:0007669"/>
    <property type="project" value="UniProtKB-UniRule"/>
</dbReference>
<sequence>MSEHRRGILFDLDGTLVDSVPDLCAAVNDVLAQRHRAPLNEAEIRDYVGDGARVLLARALKRDFNADPVTVEIDQAWEPFMAAYATRLCEHSRLYPDVAETLQTLHSEGYRLGVVTNKPSRFIAPLLERLGIQQHFGVLVGGDTLAQRKPDPAPVRHGMAQLELRTSDTVMVGDSLNDVRAAQAAGCVVIGVSYGYNRGVDLKQAGAIAVIDGMADLVHYLDAGYT</sequence>
<keyword evidence="6 10" id="KW-0479">Metal-binding</keyword>
<dbReference type="NCBIfam" id="TIGR01549">
    <property type="entry name" value="HAD-SF-IA-v1"/>
    <property type="match status" value="1"/>
</dbReference>
<comment type="catalytic activity">
    <reaction evidence="1 10">
        <text>2-phosphoglycolate + H2O = glycolate + phosphate</text>
        <dbReference type="Rhea" id="RHEA:14369"/>
        <dbReference type="ChEBI" id="CHEBI:15377"/>
        <dbReference type="ChEBI" id="CHEBI:29805"/>
        <dbReference type="ChEBI" id="CHEBI:43474"/>
        <dbReference type="ChEBI" id="CHEBI:58033"/>
        <dbReference type="EC" id="3.1.3.18"/>
    </reaction>
</comment>
<dbReference type="PRINTS" id="PR00413">
    <property type="entry name" value="HADHALOGNASE"/>
</dbReference>
<dbReference type="EC" id="3.1.3.18" evidence="5 10"/>
<dbReference type="HAMAP" id="MF_00495">
    <property type="entry name" value="GPH_hydrolase_bact"/>
    <property type="match status" value="1"/>
</dbReference>
<dbReference type="InterPro" id="IPR036412">
    <property type="entry name" value="HAD-like_sf"/>
</dbReference>
<evidence type="ECO:0000256" key="6">
    <source>
        <dbReference type="ARBA" id="ARBA00022723"/>
    </source>
</evidence>
<comment type="function">
    <text evidence="10">Specifically catalyzes the dephosphorylation of 2-phosphoglycolate. Is involved in the dissimilation of the intracellular 2-phosphoglycolate formed during the DNA repair of 3'-phosphoglycolate ends, a major class of DNA lesions induced by oxidative stress.</text>
</comment>
<dbReference type="GO" id="GO:0046872">
    <property type="term" value="F:metal ion binding"/>
    <property type="evidence" value="ECO:0007669"/>
    <property type="project" value="UniProtKB-KW"/>
</dbReference>
<comment type="similarity">
    <text evidence="4 10">Belongs to the HAD-like hydrolase superfamily. CbbY/CbbZ/Gph/YieH family.</text>
</comment>
<dbReference type="SUPFAM" id="SSF56784">
    <property type="entry name" value="HAD-like"/>
    <property type="match status" value="1"/>
</dbReference>
<comment type="cofactor">
    <cofactor evidence="2 10">
        <name>Mg(2+)</name>
        <dbReference type="ChEBI" id="CHEBI:18420"/>
    </cofactor>
</comment>
<evidence type="ECO:0000256" key="1">
    <source>
        <dbReference type="ARBA" id="ARBA00000830"/>
    </source>
</evidence>
<dbReference type="SFLD" id="SFLDG01129">
    <property type="entry name" value="C1.5:_HAD__Beta-PGM__Phosphata"/>
    <property type="match status" value="1"/>
</dbReference>
<evidence type="ECO:0000313" key="12">
    <source>
        <dbReference type="Proteomes" id="UP000297890"/>
    </source>
</evidence>
<evidence type="ECO:0000256" key="4">
    <source>
        <dbReference type="ARBA" id="ARBA00006171"/>
    </source>
</evidence>
<dbReference type="InterPro" id="IPR050155">
    <property type="entry name" value="HAD-like_hydrolase_sf"/>
</dbReference>
<keyword evidence="9 10" id="KW-0119">Carbohydrate metabolism</keyword>
<gene>
    <name evidence="11" type="ORF">E4680_02775</name>
</gene>
<dbReference type="InterPro" id="IPR023214">
    <property type="entry name" value="HAD_sf"/>
</dbReference>
<dbReference type="Gene3D" id="1.10.150.240">
    <property type="entry name" value="Putative phosphatase, domain 2"/>
    <property type="match status" value="1"/>
</dbReference>
<dbReference type="PANTHER" id="PTHR43434">
    <property type="entry name" value="PHOSPHOGLYCOLATE PHOSPHATASE"/>
    <property type="match status" value="1"/>
</dbReference>
<protein>
    <recommendedName>
        <fullName evidence="5 10">Phosphoglycolate phosphatase</fullName>
        <shortName evidence="10">PGP</shortName>
        <shortName evidence="10">PGPase</shortName>
        <ecNumber evidence="5 10">3.1.3.18</ecNumber>
    </recommendedName>
</protein>
<dbReference type="Proteomes" id="UP000297890">
    <property type="component" value="Unassembled WGS sequence"/>
</dbReference>
<dbReference type="SFLD" id="SFLDG01135">
    <property type="entry name" value="C1.5.6:_HAD__Beta-PGM__Phospha"/>
    <property type="match status" value="1"/>
</dbReference>
<dbReference type="UniPathway" id="UPA00865">
    <property type="reaction ID" value="UER00834"/>
</dbReference>
<dbReference type="NCBIfam" id="NF009695">
    <property type="entry name" value="PRK13222.1-2"/>
    <property type="match status" value="1"/>
</dbReference>
<evidence type="ECO:0000256" key="10">
    <source>
        <dbReference type="HAMAP-Rule" id="MF_00495"/>
    </source>
</evidence>
<dbReference type="FunFam" id="3.40.50.1000:FF:000022">
    <property type="entry name" value="Phosphoglycolate phosphatase"/>
    <property type="match status" value="1"/>
</dbReference>
<keyword evidence="8 10" id="KW-0460">Magnesium</keyword>
<dbReference type="GO" id="GO:0005829">
    <property type="term" value="C:cytosol"/>
    <property type="evidence" value="ECO:0007669"/>
    <property type="project" value="TreeGrafter"/>
</dbReference>
<dbReference type="InterPro" id="IPR041492">
    <property type="entry name" value="HAD_2"/>
</dbReference>
<dbReference type="OrthoDB" id="9776368at2"/>
<dbReference type="EMBL" id="SRIO01000003">
    <property type="protein sequence ID" value="TFZ83452.1"/>
    <property type="molecule type" value="Genomic_DNA"/>
</dbReference>
<reference evidence="11 12" key="1">
    <citation type="journal article" date="2019" name="ISME J.">
        <title>Candidatus Macondimonas diazotrophica, a novel gammaproteobacterial genus dominating crude-oil-contaminated coastal sediments.</title>
        <authorList>
            <person name="Karthikeyan S."/>
            <person name="Konstantinidis K."/>
        </authorList>
    </citation>
    <scope>NUCLEOTIDE SEQUENCE [LARGE SCALE GENOMIC DNA]</scope>
    <source>
        <strain evidence="11 12">KTK01</strain>
    </source>
</reference>
<evidence type="ECO:0000256" key="9">
    <source>
        <dbReference type="ARBA" id="ARBA00023277"/>
    </source>
</evidence>
<evidence type="ECO:0000256" key="7">
    <source>
        <dbReference type="ARBA" id="ARBA00022801"/>
    </source>
</evidence>
<proteinExistence type="inferred from homology"/>
<dbReference type="InterPro" id="IPR006549">
    <property type="entry name" value="HAD-SF_hydro_IIIA"/>
</dbReference>
<comment type="caution">
    <text evidence="11">The sequence shown here is derived from an EMBL/GenBank/DDBJ whole genome shotgun (WGS) entry which is preliminary data.</text>
</comment>
<evidence type="ECO:0000313" key="11">
    <source>
        <dbReference type="EMBL" id="TFZ83452.1"/>
    </source>
</evidence>
<organism evidence="11 12">
    <name type="scientific">Candidatus Macondimonas diazotrophica</name>
    <dbReference type="NCBI Taxonomy" id="2305248"/>
    <lineage>
        <taxon>Bacteria</taxon>
        <taxon>Pseudomonadati</taxon>
        <taxon>Pseudomonadota</taxon>
        <taxon>Gammaproteobacteria</taxon>
        <taxon>Chromatiales</taxon>
        <taxon>Ectothiorhodospiraceae</taxon>
        <taxon>Candidatus Macondimonas</taxon>
    </lineage>
</organism>
<dbReference type="GO" id="GO:0005975">
    <property type="term" value="P:carbohydrate metabolic process"/>
    <property type="evidence" value="ECO:0007669"/>
    <property type="project" value="InterPro"/>
</dbReference>
<accession>A0A4Z0FAH7</accession>
<keyword evidence="12" id="KW-1185">Reference proteome</keyword>
<dbReference type="PANTHER" id="PTHR43434:SF1">
    <property type="entry name" value="PHOSPHOGLYCOLATE PHOSPHATASE"/>
    <property type="match status" value="1"/>
</dbReference>
<keyword evidence="7 10" id="KW-0378">Hydrolase</keyword>
<name>A0A4Z0FAH7_9GAMM</name>
<dbReference type="InterPro" id="IPR037512">
    <property type="entry name" value="PGPase_prok"/>
</dbReference>
<dbReference type="NCBIfam" id="TIGR01509">
    <property type="entry name" value="HAD-SF-IA-v3"/>
    <property type="match status" value="1"/>
</dbReference>
<evidence type="ECO:0000256" key="8">
    <source>
        <dbReference type="ARBA" id="ARBA00022842"/>
    </source>
</evidence>
<evidence type="ECO:0000256" key="2">
    <source>
        <dbReference type="ARBA" id="ARBA00001946"/>
    </source>
</evidence>
<evidence type="ECO:0000256" key="3">
    <source>
        <dbReference type="ARBA" id="ARBA00004818"/>
    </source>
</evidence>
<dbReference type="Gene3D" id="3.40.50.1000">
    <property type="entry name" value="HAD superfamily/HAD-like"/>
    <property type="match status" value="1"/>
</dbReference>
<feature type="binding site" evidence="10">
    <location>
        <position position="13"/>
    </location>
    <ligand>
        <name>Mg(2+)</name>
        <dbReference type="ChEBI" id="CHEBI:18420"/>
    </ligand>
</feature>
<feature type="active site" description="Nucleophile" evidence="10">
    <location>
        <position position="11"/>
    </location>
</feature>
<dbReference type="CDD" id="cd16417">
    <property type="entry name" value="HAD_PGPase"/>
    <property type="match status" value="1"/>
</dbReference>
<dbReference type="GO" id="GO:0006281">
    <property type="term" value="P:DNA repair"/>
    <property type="evidence" value="ECO:0007669"/>
    <property type="project" value="TreeGrafter"/>
</dbReference>